<protein>
    <submittedName>
        <fullName evidence="1">Uncharacterized protein</fullName>
    </submittedName>
</protein>
<dbReference type="OrthoDB" id="1910535at2"/>
<dbReference type="RefSeq" id="WP_079491447.1">
    <property type="nucleotide sequence ID" value="NZ_FUZT01000004.1"/>
</dbReference>
<evidence type="ECO:0000313" key="2">
    <source>
        <dbReference type="Proteomes" id="UP000190285"/>
    </source>
</evidence>
<dbReference type="Proteomes" id="UP000190285">
    <property type="component" value="Unassembled WGS sequence"/>
</dbReference>
<dbReference type="EMBL" id="FUZT01000004">
    <property type="protein sequence ID" value="SKC66500.1"/>
    <property type="molecule type" value="Genomic_DNA"/>
</dbReference>
<dbReference type="STRING" id="36842.SAMN02194393_02110"/>
<keyword evidence="2" id="KW-1185">Reference proteome</keyword>
<evidence type="ECO:0000313" key="1">
    <source>
        <dbReference type="EMBL" id="SKC66500.1"/>
    </source>
</evidence>
<sequence>MNKIKEYEAICKSLINLLDIDEKSNLKITQYINNYGVVNFFKNTELMELPEDAHKKLQAIQDVLFYIENVDSRHGGEDFENQ</sequence>
<organism evidence="1 2">
    <name type="scientific">Maledivibacter halophilus</name>
    <dbReference type="NCBI Taxonomy" id="36842"/>
    <lineage>
        <taxon>Bacteria</taxon>
        <taxon>Bacillati</taxon>
        <taxon>Bacillota</taxon>
        <taxon>Clostridia</taxon>
        <taxon>Peptostreptococcales</taxon>
        <taxon>Caminicellaceae</taxon>
        <taxon>Maledivibacter</taxon>
    </lineage>
</organism>
<dbReference type="AlphaFoldDB" id="A0A1T5KS86"/>
<gene>
    <name evidence="1" type="ORF">SAMN02194393_02110</name>
</gene>
<name>A0A1T5KS86_9FIRM</name>
<reference evidence="1 2" key="1">
    <citation type="submission" date="2017-02" db="EMBL/GenBank/DDBJ databases">
        <authorList>
            <person name="Peterson S.W."/>
        </authorList>
    </citation>
    <scope>NUCLEOTIDE SEQUENCE [LARGE SCALE GENOMIC DNA]</scope>
    <source>
        <strain evidence="1 2">M1</strain>
    </source>
</reference>
<accession>A0A1T5KS86</accession>
<proteinExistence type="predicted"/>